<dbReference type="EMBL" id="RBWE01000001">
    <property type="protein sequence ID" value="RKO67991.1"/>
    <property type="molecule type" value="Genomic_DNA"/>
</dbReference>
<gene>
    <name evidence="1" type="ORF">D7024_14305</name>
</gene>
<evidence type="ECO:0000313" key="2">
    <source>
        <dbReference type="Proteomes" id="UP000271256"/>
    </source>
</evidence>
<name>A0A494WXX1_9FIRM</name>
<protein>
    <submittedName>
        <fullName evidence="1">Uncharacterized protein</fullName>
    </submittedName>
</protein>
<evidence type="ECO:0000313" key="1">
    <source>
        <dbReference type="EMBL" id="RKO67991.1"/>
    </source>
</evidence>
<accession>A0A494WXX1</accession>
<reference evidence="1 2" key="1">
    <citation type="submission" date="2018-10" db="EMBL/GenBank/DDBJ databases">
        <authorList>
            <person name="Grouzdev D.S."/>
            <person name="Krutkina M.S."/>
            <person name="Tourova T.P."/>
            <person name="Nazina T.N."/>
        </authorList>
    </citation>
    <scope>NUCLEOTIDE SEQUENCE [LARGE SCALE GENOMIC DNA]</scope>
    <source>
        <strain evidence="1 2">435</strain>
    </source>
</reference>
<keyword evidence="2" id="KW-1185">Reference proteome</keyword>
<dbReference type="AlphaFoldDB" id="A0A494WXX1"/>
<organism evidence="1 2">
    <name type="scientific">Desulfofundulus salinus</name>
    <dbReference type="NCBI Taxonomy" id="2419843"/>
    <lineage>
        <taxon>Bacteria</taxon>
        <taxon>Bacillati</taxon>
        <taxon>Bacillota</taxon>
        <taxon>Clostridia</taxon>
        <taxon>Eubacteriales</taxon>
        <taxon>Peptococcaceae</taxon>
        <taxon>Desulfofundulus</taxon>
    </lineage>
</organism>
<dbReference type="Proteomes" id="UP000271256">
    <property type="component" value="Unassembled WGS sequence"/>
</dbReference>
<sequence length="63" mass="7066">MLYPIELQAHNQIALNIGESNCTKGDVKSQDRCFDQIQEKGVLEGTPRFFGGERGIRTLETVL</sequence>
<proteinExistence type="predicted"/>
<comment type="caution">
    <text evidence="1">The sequence shown here is derived from an EMBL/GenBank/DDBJ whole genome shotgun (WGS) entry which is preliminary data.</text>
</comment>